<evidence type="ECO:0000313" key="2">
    <source>
        <dbReference type="Proteomes" id="UP000284842"/>
    </source>
</evidence>
<proteinExistence type="predicted"/>
<protein>
    <recommendedName>
        <fullName evidence="3">TIGR04076 family protein</fullName>
    </recommendedName>
</protein>
<evidence type="ECO:0000313" key="1">
    <source>
        <dbReference type="EMBL" id="PPR05776.1"/>
    </source>
</evidence>
<evidence type="ECO:0008006" key="3">
    <source>
        <dbReference type="Google" id="ProtNLM"/>
    </source>
</evidence>
<sequence>MSATENTVGAVSKETVGAAKTDEVDDAFELYDLRVEVICPPGARIMCGAKPGDHFLLHGEMMYLPPNQGISIYSLASVLPLLAAKQRITDANDWMSTDAEVACPDPGCGSRLRVERVGRRRFRHGEVSVVELRRGRGEKEEK</sequence>
<dbReference type="OrthoDB" id="2838513at2759"/>
<dbReference type="Proteomes" id="UP000284842">
    <property type="component" value="Unassembled WGS sequence"/>
</dbReference>
<gene>
    <name evidence="1" type="ORF">CVT24_006839</name>
</gene>
<dbReference type="EMBL" id="NHTK01000752">
    <property type="protein sequence ID" value="PPR05776.1"/>
    <property type="molecule type" value="Genomic_DNA"/>
</dbReference>
<dbReference type="AlphaFoldDB" id="A0A409YRZ7"/>
<comment type="caution">
    <text evidence="1">The sequence shown here is derived from an EMBL/GenBank/DDBJ whole genome shotgun (WGS) entry which is preliminary data.</text>
</comment>
<accession>A0A409YRZ7</accession>
<reference evidence="1 2" key="1">
    <citation type="journal article" date="2018" name="Evol. Lett.">
        <title>Horizontal gene cluster transfer increased hallucinogenic mushroom diversity.</title>
        <authorList>
            <person name="Reynolds H.T."/>
            <person name="Vijayakumar V."/>
            <person name="Gluck-Thaler E."/>
            <person name="Korotkin H.B."/>
            <person name="Matheny P.B."/>
            <person name="Slot J.C."/>
        </authorList>
    </citation>
    <scope>NUCLEOTIDE SEQUENCE [LARGE SCALE GENOMIC DNA]</scope>
    <source>
        <strain evidence="1 2">2629</strain>
    </source>
</reference>
<name>A0A409YRZ7_9AGAR</name>
<keyword evidence="2" id="KW-1185">Reference proteome</keyword>
<dbReference type="NCBIfam" id="TIGR04076">
    <property type="entry name" value="TIGR04076 family protein"/>
    <property type="match status" value="1"/>
</dbReference>
<dbReference type="InParanoid" id="A0A409YRZ7"/>
<organism evidence="1 2">
    <name type="scientific">Panaeolus cyanescens</name>
    <dbReference type="NCBI Taxonomy" id="181874"/>
    <lineage>
        <taxon>Eukaryota</taxon>
        <taxon>Fungi</taxon>
        <taxon>Dikarya</taxon>
        <taxon>Basidiomycota</taxon>
        <taxon>Agaricomycotina</taxon>
        <taxon>Agaricomycetes</taxon>
        <taxon>Agaricomycetidae</taxon>
        <taxon>Agaricales</taxon>
        <taxon>Agaricineae</taxon>
        <taxon>Galeropsidaceae</taxon>
        <taxon>Panaeolus</taxon>
    </lineage>
</organism>
<dbReference type="STRING" id="181874.A0A409YRZ7"/>
<dbReference type="InterPro" id="IPR023811">
    <property type="entry name" value="CHP04076"/>
</dbReference>